<comment type="similarity">
    <text evidence="9">Belongs to the CRISPR-associated endonuclease Cas1 family.</text>
</comment>
<dbReference type="GO" id="GO:0043571">
    <property type="term" value="P:maintenance of CRISPR repeat elements"/>
    <property type="evidence" value="ECO:0007669"/>
    <property type="project" value="UniProtKB-UniRule"/>
</dbReference>
<feature type="binding site" evidence="9">
    <location>
        <position position="241"/>
    </location>
    <ligand>
        <name>Mn(2+)</name>
        <dbReference type="ChEBI" id="CHEBI:29035"/>
    </ligand>
</feature>
<keyword evidence="1 9" id="KW-0540">Nuclease</keyword>
<accession>M0PHE6</accession>
<dbReference type="EC" id="3.1.-.-" evidence="9"/>
<dbReference type="Gene3D" id="3.100.10.20">
    <property type="entry name" value="CRISPR-associated endonuclease Cas1, N-terminal domain"/>
    <property type="match status" value="1"/>
</dbReference>
<protein>
    <recommendedName>
        <fullName evidence="9">CRISPR-associated endonuclease Cas1</fullName>
        <ecNumber evidence="9">3.1.-.-</ecNumber>
    </recommendedName>
</protein>
<keyword evidence="2 9" id="KW-0479">Metal-binding</keyword>
<evidence type="ECO:0000256" key="6">
    <source>
        <dbReference type="ARBA" id="ARBA00023118"/>
    </source>
</evidence>
<dbReference type="InterPro" id="IPR002729">
    <property type="entry name" value="CRISPR-assoc_Cas1"/>
</dbReference>
<dbReference type="Gene3D" id="1.20.120.920">
    <property type="entry name" value="CRISPR-associated endonuclease Cas1, C-terminal domain"/>
    <property type="match status" value="1"/>
</dbReference>
<dbReference type="EMBL" id="AOJH01000011">
    <property type="protein sequence ID" value="EMA69348.1"/>
    <property type="molecule type" value="Genomic_DNA"/>
</dbReference>
<keyword evidence="6 9" id="KW-0051">Antiviral defense</keyword>
<proteinExistence type="inferred from homology"/>
<evidence type="ECO:0000313" key="11">
    <source>
        <dbReference type="Proteomes" id="UP000011546"/>
    </source>
</evidence>
<evidence type="ECO:0000256" key="7">
    <source>
        <dbReference type="ARBA" id="ARBA00023125"/>
    </source>
</evidence>
<dbReference type="GO" id="GO:0004520">
    <property type="term" value="F:DNA endonuclease activity"/>
    <property type="evidence" value="ECO:0007669"/>
    <property type="project" value="InterPro"/>
</dbReference>
<keyword evidence="5 9" id="KW-0460">Magnesium</keyword>
<dbReference type="AlphaFoldDB" id="M0PHE6"/>
<organism evidence="10 11">
    <name type="scientific">Halorubrum kocurii JCM 14978</name>
    <dbReference type="NCBI Taxonomy" id="1230456"/>
    <lineage>
        <taxon>Archaea</taxon>
        <taxon>Methanobacteriati</taxon>
        <taxon>Methanobacteriota</taxon>
        <taxon>Stenosarchaea group</taxon>
        <taxon>Halobacteria</taxon>
        <taxon>Halobacteriales</taxon>
        <taxon>Haloferacaceae</taxon>
        <taxon>Halorubrum</taxon>
    </lineage>
</organism>
<comment type="subunit">
    <text evidence="9">Homodimer, forms a heterotetramer with a Cas2 homodimer.</text>
</comment>
<keyword evidence="8 9" id="KW-0464">Manganese</keyword>
<evidence type="ECO:0000256" key="2">
    <source>
        <dbReference type="ARBA" id="ARBA00022723"/>
    </source>
</evidence>
<dbReference type="GO" id="GO:0046872">
    <property type="term" value="F:metal ion binding"/>
    <property type="evidence" value="ECO:0007669"/>
    <property type="project" value="UniProtKB-UniRule"/>
</dbReference>
<evidence type="ECO:0000256" key="5">
    <source>
        <dbReference type="ARBA" id="ARBA00022842"/>
    </source>
</evidence>
<dbReference type="NCBIfam" id="TIGR00287">
    <property type="entry name" value="cas1"/>
    <property type="match status" value="1"/>
</dbReference>
<feature type="binding site" evidence="9">
    <location>
        <position position="226"/>
    </location>
    <ligand>
        <name>Mn(2+)</name>
        <dbReference type="ChEBI" id="CHEBI:29035"/>
    </ligand>
</feature>
<evidence type="ECO:0000313" key="10">
    <source>
        <dbReference type="EMBL" id="EMA69348.1"/>
    </source>
</evidence>
<dbReference type="CDD" id="cd09722">
    <property type="entry name" value="Cas1_I-B"/>
    <property type="match status" value="1"/>
</dbReference>
<comment type="caution">
    <text evidence="10">The sequence shown here is derived from an EMBL/GenBank/DDBJ whole genome shotgun (WGS) entry which is preliminary data.</text>
</comment>
<dbReference type="PANTHER" id="PTHR43219:SF2">
    <property type="entry name" value="CRISPR-ASSOCIATED ENDONUCLEASE CAS1"/>
    <property type="match status" value="1"/>
</dbReference>
<dbReference type="Proteomes" id="UP000011546">
    <property type="component" value="Unassembled WGS sequence"/>
</dbReference>
<dbReference type="Pfam" id="PF01867">
    <property type="entry name" value="Cas_Cas1"/>
    <property type="match status" value="1"/>
</dbReference>
<reference evidence="10 11" key="1">
    <citation type="journal article" date="2014" name="PLoS Genet.">
        <title>Phylogenetically driven sequencing of extremely halophilic archaea reveals strategies for static and dynamic osmo-response.</title>
        <authorList>
            <person name="Becker E.A."/>
            <person name="Seitzer P.M."/>
            <person name="Tritt A."/>
            <person name="Larsen D."/>
            <person name="Krusor M."/>
            <person name="Yao A.I."/>
            <person name="Wu D."/>
            <person name="Madern D."/>
            <person name="Eisen J.A."/>
            <person name="Darling A.E."/>
            <person name="Facciotti M.T."/>
        </authorList>
    </citation>
    <scope>NUCLEOTIDE SEQUENCE [LARGE SCALE GENOMIC DNA]</scope>
    <source>
        <strain evidence="10 11">JCM 14978</strain>
    </source>
</reference>
<comment type="caution">
    <text evidence="9">Lacks conserved residue(s) required for the propagation of feature annotation.</text>
</comment>
<dbReference type="STRING" id="1230456.C468_01480"/>
<keyword evidence="4 9" id="KW-0378">Hydrolase</keyword>
<keyword evidence="11" id="KW-1185">Reference proteome</keyword>
<keyword evidence="3 9" id="KW-0255">Endonuclease</keyword>
<dbReference type="PATRIC" id="fig|1230456.3.peg.277"/>
<keyword evidence="7 9" id="KW-0238">DNA-binding</keyword>
<dbReference type="HAMAP" id="MF_01470">
    <property type="entry name" value="Cas1"/>
    <property type="match status" value="1"/>
</dbReference>
<dbReference type="GO" id="GO:0051607">
    <property type="term" value="P:defense response to virus"/>
    <property type="evidence" value="ECO:0007669"/>
    <property type="project" value="UniProtKB-UniRule"/>
</dbReference>
<evidence type="ECO:0000256" key="8">
    <source>
        <dbReference type="ARBA" id="ARBA00023211"/>
    </source>
</evidence>
<dbReference type="NCBIfam" id="TIGR03641">
    <property type="entry name" value="cas1_HMARI"/>
    <property type="match status" value="1"/>
</dbReference>
<dbReference type="PANTHER" id="PTHR43219">
    <property type="entry name" value="CRISPR-ASSOCIATED ENDONUCLEASE CAS1"/>
    <property type="match status" value="1"/>
</dbReference>
<dbReference type="InterPro" id="IPR042211">
    <property type="entry name" value="CRISPR-assoc_Cas1_N"/>
</dbReference>
<comment type="function">
    <text evidence="9">CRISPR (clustered regularly interspaced short palindromic repeat), is an adaptive immune system that provides protection against mobile genetic elements (viruses, transposable elements and conjugative plasmids). CRISPR clusters contain spacers, sequences complementary to antecedent mobile elements, and target invading nucleic acids. CRISPR clusters are transcribed and processed into CRISPR RNA (crRNA). Acts as a dsDNA endonuclease. Involved in the integration of spacer DNA into the CRISPR cassette.</text>
</comment>
<sequence length="334" mass="38453">MGLIMDKNYHIFSDGHIERSEDTVRLETDDGEKKHIPVEHAEAIYLHGQIDYNTRLMSFLNDHGVAVHVFGWNDRYAGSLMPERGQTSGRTVVEQVRAYDDPEQRQSLAASFVRGSIHNMRANVTYYDSREYELGGVIEELDNATARIDDAGDISELMGVKATARRAYYQTFEAVLPDSFAFDGREYNPPPNPVNALISFGNSMVYANCVSAIRATALDPTISYLHEPGERRYSLSLDIADLFKPVLTDRLLFRLVNRKQISRDDFRDEVGSCLLNEEGRTTFLKEFEETLERTVEHPTLNRKVSYQYLLRLEVYKLKKHLLTGESYDSFKRWW</sequence>
<evidence type="ECO:0000256" key="4">
    <source>
        <dbReference type="ARBA" id="ARBA00022801"/>
    </source>
</evidence>
<dbReference type="GO" id="GO:0003677">
    <property type="term" value="F:DNA binding"/>
    <property type="evidence" value="ECO:0007669"/>
    <property type="project" value="UniProtKB-KW"/>
</dbReference>
<gene>
    <name evidence="9" type="primary">cas1</name>
    <name evidence="10" type="ORF">C468_01480</name>
</gene>
<comment type="cofactor">
    <cofactor evidence="9">
        <name>Mg(2+)</name>
        <dbReference type="ChEBI" id="CHEBI:18420"/>
    </cofactor>
    <cofactor evidence="9">
        <name>Mn(2+)</name>
        <dbReference type="ChEBI" id="CHEBI:29035"/>
    </cofactor>
</comment>
<evidence type="ECO:0000256" key="3">
    <source>
        <dbReference type="ARBA" id="ARBA00022759"/>
    </source>
</evidence>
<evidence type="ECO:0000256" key="9">
    <source>
        <dbReference type="HAMAP-Rule" id="MF_01470"/>
    </source>
</evidence>
<evidence type="ECO:0000256" key="1">
    <source>
        <dbReference type="ARBA" id="ARBA00022722"/>
    </source>
</evidence>
<dbReference type="InterPro" id="IPR019858">
    <property type="entry name" value="CRISPR-assoc_Cas1_HMARI/TNEAP"/>
</dbReference>
<dbReference type="GO" id="GO:0016787">
    <property type="term" value="F:hydrolase activity"/>
    <property type="evidence" value="ECO:0007669"/>
    <property type="project" value="UniProtKB-KW"/>
</dbReference>
<name>M0PHE6_9EURY</name>
<dbReference type="InterPro" id="IPR042206">
    <property type="entry name" value="CRISPR-assoc_Cas1_C"/>
</dbReference>